<organism evidence="4 5">
    <name type="scientific">Gillisia lutea</name>
    <dbReference type="NCBI Taxonomy" id="2909668"/>
    <lineage>
        <taxon>Bacteria</taxon>
        <taxon>Pseudomonadati</taxon>
        <taxon>Bacteroidota</taxon>
        <taxon>Flavobacteriia</taxon>
        <taxon>Flavobacteriales</taxon>
        <taxon>Flavobacteriaceae</taxon>
        <taxon>Gillisia</taxon>
    </lineage>
</organism>
<proteinExistence type="predicted"/>
<accession>A0ABS9EIT7</accession>
<sequence>MKQQLRLVGFLIASFLITNILMAQEVFINELHYDNASSDVNEGVEIAGPAGTDLSTYSLIFYNGSNSTVYNTTSLSGSIPELQGGFGAVFFPVSGIQNGSPDAVALVNNSTEVIQFLSYEGVITAADGPAAGLTSIDILVEEGAATPSNFSLQLSGTGNVYTDFAWQPEAESTFDAINNNQDFGGEVAPVTVLINEVDADTDGTDTMDFIELYDGGVGNTSLDGKVVVLYNGSNNLSYASYDLTGYSTNSNGYFVLGQEALENEDITLNGSGIQNGADAVALYEGAAATFPNGTEVTLENLIDAFVYDTNDGDDADLLVLLNDGQSQINEDGNGDKDAHSSQRYPNGDGGLRNTLTYTQALPTPGKANTNITEPVNLVINEVDADTPGSDTEEFVELYDGGKGNTPLDGFIIVMFNGNGDASYNAYDLAGYTTNEKGYFVLGNAAVLNVDFVVGGNALQNGPDAVALYQDNISSFPNGTPVTTTNLVDAVVYGTNDPTDEELMVLLNEGQLQLDENAAGSQADHSLQRIPNGEGGVRNSAGFVAADPSPGTENGAIPDATELISILEARNAAEGTRITITGTLTVSDQFRGSAYIQDTTGAIAIFDNMVQGDDLYKVGDSLTVTGIRSAYNEQIQISPVDRVDYNGVATTPISPKEISVAELSQHPAELVTITDVSFSNEGELVFGNSNYILTDASGEAALRIDADVSELVGKAMPASCETVTGVVGKFMETYQLLPRMASDLPCAEDYEQTGADTSISRDATFDVVAWNIEWFGDESNSPAAGNANSDEIQKEKVKEILLELDADVIAVEEISDEVLFAQMVGEMEGYNFVLSDATSYPDSPGGQKLGFVYKTETVSVTSTRAMFKSVHPFYEGDGSLLTDYPESPDRFFASGRLPFMMEAQVTINGESQAVNFVALHARANGSTDSQSRYDMRKYDVEVLKDSLDTYYSNKNLIILGDYNDDVDETVADNVNTTISTFQKYVDDTENYDILTSILSEQGYRSYVLRENMIDHITVSNELSPNFISGTARVHYEFYSTEYIRTASDHFPVSVRMQMKGIELISIVGTDVSCSEAGNGSATVNVEGGIAPYTYVWSDGQDTQTASNLSGGTYSVVVTDAVENTIAAEVVISETEALQLSVSEDQTVYQGYDSNCTDLSILEVSGGSGEYTYEWSTGETTQNINVCPTETTEYTIIVTDTNGCSIEGVVIVNVEDVSCGEGRWNQKVQVCYKGKSLCVSKYAVPALLRHGGKLGSCDDSGADVVIERVVAFPNPTRGHTTVRITGSVNTQANLLVYDFRGNVVLHQRVHLKNGVTDARINLGRYRTGLYFVKVKGDNFESEVLKVLKY</sequence>
<dbReference type="InterPro" id="IPR005135">
    <property type="entry name" value="Endo/exonuclease/phosphatase"/>
</dbReference>
<dbReference type="PANTHER" id="PTHR37397">
    <property type="entry name" value="SI:CH211-183D21.1"/>
    <property type="match status" value="1"/>
</dbReference>
<dbReference type="InterPro" id="IPR043744">
    <property type="entry name" value="DUF5689"/>
</dbReference>
<dbReference type="RefSeq" id="WP_236134845.1">
    <property type="nucleotide sequence ID" value="NZ_JAKGTH010000011.1"/>
</dbReference>
<feature type="region of interest" description="Disordered" evidence="2">
    <location>
        <begin position="328"/>
        <end position="355"/>
    </location>
</feature>
<dbReference type="Gene3D" id="2.60.40.740">
    <property type="match status" value="1"/>
</dbReference>
<dbReference type="InterPro" id="IPR026444">
    <property type="entry name" value="Secre_tail"/>
</dbReference>
<dbReference type="InterPro" id="IPR036691">
    <property type="entry name" value="Endo/exonu/phosph_ase_sf"/>
</dbReference>
<dbReference type="InterPro" id="IPR001322">
    <property type="entry name" value="Lamin_tail_dom"/>
</dbReference>
<dbReference type="Proteomes" id="UP001179363">
    <property type="component" value="Unassembled WGS sequence"/>
</dbReference>
<dbReference type="EMBL" id="JAKGTH010000011">
    <property type="protein sequence ID" value="MCF4102703.1"/>
    <property type="molecule type" value="Genomic_DNA"/>
</dbReference>
<evidence type="ECO:0000256" key="2">
    <source>
        <dbReference type="SAM" id="MobiDB-lite"/>
    </source>
</evidence>
<dbReference type="NCBIfam" id="TIGR04183">
    <property type="entry name" value="Por_Secre_tail"/>
    <property type="match status" value="1"/>
</dbReference>
<dbReference type="PANTHER" id="PTHR37397:SF1">
    <property type="entry name" value="LTD DOMAIN-CONTAINING PROTEIN"/>
    <property type="match status" value="1"/>
</dbReference>
<gene>
    <name evidence="4" type="ORF">L1I30_13580</name>
</gene>
<keyword evidence="5" id="KW-1185">Reference proteome</keyword>
<dbReference type="PROSITE" id="PS51841">
    <property type="entry name" value="LTD"/>
    <property type="match status" value="1"/>
</dbReference>
<evidence type="ECO:0000259" key="3">
    <source>
        <dbReference type="PROSITE" id="PS51841"/>
    </source>
</evidence>
<dbReference type="Gene3D" id="3.60.10.10">
    <property type="entry name" value="Endonuclease/exonuclease/phosphatase"/>
    <property type="match status" value="1"/>
</dbReference>
<dbReference type="Pfam" id="PF03372">
    <property type="entry name" value="Exo_endo_phos"/>
    <property type="match status" value="1"/>
</dbReference>
<name>A0ABS9EIT7_9FLAO</name>
<reference evidence="4" key="1">
    <citation type="submission" date="2022-01" db="EMBL/GenBank/DDBJ databases">
        <title>Gillisia lutea sp. nov., isolated from marine plastic residues from the Malvarosa beach (Valencia, Spain).</title>
        <authorList>
            <person name="Vidal-Verdu A."/>
            <person name="Molina-Menor E."/>
            <person name="Satari L."/>
            <person name="Pascual J."/>
            <person name="Pereto J."/>
            <person name="Porcar M."/>
        </authorList>
    </citation>
    <scope>NUCLEOTIDE SEQUENCE</scope>
    <source>
        <strain evidence="4">M10.2A</strain>
    </source>
</reference>
<evidence type="ECO:0000313" key="4">
    <source>
        <dbReference type="EMBL" id="MCF4102703.1"/>
    </source>
</evidence>
<dbReference type="InterPro" id="IPR025667">
    <property type="entry name" value="SprB_repeat"/>
</dbReference>
<dbReference type="Pfam" id="PF18942">
    <property type="entry name" value="DUF5689"/>
    <property type="match status" value="1"/>
</dbReference>
<dbReference type="Pfam" id="PF18962">
    <property type="entry name" value="Por_Secre_tail"/>
    <property type="match status" value="1"/>
</dbReference>
<dbReference type="Pfam" id="PF13573">
    <property type="entry name" value="SprB"/>
    <property type="match status" value="1"/>
</dbReference>
<protein>
    <submittedName>
        <fullName evidence="4">DUF5689 domain-containing protein</fullName>
    </submittedName>
</protein>
<dbReference type="SUPFAM" id="SSF56219">
    <property type="entry name" value="DNase I-like"/>
    <property type="match status" value="1"/>
</dbReference>
<feature type="domain" description="LTD" evidence="3">
    <location>
        <begin position="365"/>
        <end position="494"/>
    </location>
</feature>
<keyword evidence="1" id="KW-0732">Signal</keyword>
<comment type="caution">
    <text evidence="4">The sequence shown here is derived from an EMBL/GenBank/DDBJ whole genome shotgun (WGS) entry which is preliminary data.</text>
</comment>
<evidence type="ECO:0000313" key="5">
    <source>
        <dbReference type="Proteomes" id="UP001179363"/>
    </source>
</evidence>
<evidence type="ECO:0000256" key="1">
    <source>
        <dbReference type="ARBA" id="ARBA00022729"/>
    </source>
</evidence>